<dbReference type="Proteomes" id="UP000662074">
    <property type="component" value="Unassembled WGS sequence"/>
</dbReference>
<feature type="domain" description="Nudix hydrolase" evidence="2">
    <location>
        <begin position="1"/>
        <end position="149"/>
    </location>
</feature>
<dbReference type="InterPro" id="IPR015797">
    <property type="entry name" value="NUDIX_hydrolase-like_dom_sf"/>
</dbReference>
<gene>
    <name evidence="3" type="ORF">GCM10011425_32250</name>
</gene>
<dbReference type="CDD" id="cd04662">
    <property type="entry name" value="NUDIX_Hydrolase"/>
    <property type="match status" value="1"/>
</dbReference>
<dbReference type="PANTHER" id="PTHR21340:SF7">
    <property type="entry name" value="NUDIX HYDROLASE DOMAIN-CONTAINING PROTEIN"/>
    <property type="match status" value="1"/>
</dbReference>
<dbReference type="RefSeq" id="WP_188418129.1">
    <property type="nucleotide sequence ID" value="NZ_BMDO01000010.1"/>
</dbReference>
<dbReference type="Gene3D" id="3.90.79.10">
    <property type="entry name" value="Nucleoside Triphosphate Pyrophosphohydrolase"/>
    <property type="match status" value="1"/>
</dbReference>
<proteinExistence type="predicted"/>
<dbReference type="PROSITE" id="PS00893">
    <property type="entry name" value="NUDIX_BOX"/>
    <property type="match status" value="1"/>
</dbReference>
<name>A0A917JAD3_9SPHI</name>
<reference evidence="3" key="1">
    <citation type="journal article" date="2014" name="Int. J. Syst. Evol. Microbiol.">
        <title>Complete genome sequence of Corynebacterium casei LMG S-19264T (=DSM 44701T), isolated from a smear-ripened cheese.</title>
        <authorList>
            <consortium name="US DOE Joint Genome Institute (JGI-PGF)"/>
            <person name="Walter F."/>
            <person name="Albersmeier A."/>
            <person name="Kalinowski J."/>
            <person name="Ruckert C."/>
        </authorList>
    </citation>
    <scope>NUCLEOTIDE SEQUENCE</scope>
    <source>
        <strain evidence="3">CCM 8711</strain>
    </source>
</reference>
<keyword evidence="4" id="KW-1185">Reference proteome</keyword>
<evidence type="ECO:0000256" key="1">
    <source>
        <dbReference type="ARBA" id="ARBA00022801"/>
    </source>
</evidence>
<dbReference type="PANTHER" id="PTHR21340">
    <property type="entry name" value="DIADENOSINE 5,5-P1,P4-TETRAPHOSPHATE PYROPHOSPHOHYDROLASE MUTT"/>
    <property type="match status" value="1"/>
</dbReference>
<dbReference type="InterPro" id="IPR020084">
    <property type="entry name" value="NUDIX_hydrolase_CS"/>
</dbReference>
<sequence>MPKQSAGILLYRKPSALLEVFLVHPGGPYYVKKDLGVWSIPKGEFEHDEDPLEAAKREFEEETGQIVNGKFIPLQSIKYKNGKLVHAWAVEGDIDVDKITSNTFEIEHPYKSGKWITIPEVDRGGWFDIATAKTKLIPAQIALVEELANTLQPS</sequence>
<dbReference type="EMBL" id="BMDO01000010">
    <property type="protein sequence ID" value="GGI52013.1"/>
    <property type="molecule type" value="Genomic_DNA"/>
</dbReference>
<dbReference type="AlphaFoldDB" id="A0A917JAD3"/>
<protein>
    <submittedName>
        <fullName evidence="3">NTP pyrophosphohydrolase</fullName>
    </submittedName>
</protein>
<dbReference type="SUPFAM" id="SSF55811">
    <property type="entry name" value="Nudix"/>
    <property type="match status" value="1"/>
</dbReference>
<dbReference type="InterPro" id="IPR051325">
    <property type="entry name" value="Nudix_hydrolase_domain"/>
</dbReference>
<dbReference type="GO" id="GO:0006167">
    <property type="term" value="P:AMP biosynthetic process"/>
    <property type="evidence" value="ECO:0007669"/>
    <property type="project" value="TreeGrafter"/>
</dbReference>
<dbReference type="InterPro" id="IPR000086">
    <property type="entry name" value="NUDIX_hydrolase_dom"/>
</dbReference>
<evidence type="ECO:0000313" key="3">
    <source>
        <dbReference type="EMBL" id="GGI52013.1"/>
    </source>
</evidence>
<evidence type="ECO:0000259" key="2">
    <source>
        <dbReference type="PROSITE" id="PS51462"/>
    </source>
</evidence>
<dbReference type="GO" id="GO:0004081">
    <property type="term" value="F:bis(5'-nucleosyl)-tetraphosphatase (asymmetrical) activity"/>
    <property type="evidence" value="ECO:0007669"/>
    <property type="project" value="TreeGrafter"/>
</dbReference>
<dbReference type="PROSITE" id="PS51462">
    <property type="entry name" value="NUDIX"/>
    <property type="match status" value="1"/>
</dbReference>
<dbReference type="Pfam" id="PF00293">
    <property type="entry name" value="NUDIX"/>
    <property type="match status" value="1"/>
</dbReference>
<organism evidence="3 4">
    <name type="scientific">Mucilaginibacter galii</name>
    <dbReference type="NCBI Taxonomy" id="2005073"/>
    <lineage>
        <taxon>Bacteria</taxon>
        <taxon>Pseudomonadati</taxon>
        <taxon>Bacteroidota</taxon>
        <taxon>Sphingobacteriia</taxon>
        <taxon>Sphingobacteriales</taxon>
        <taxon>Sphingobacteriaceae</taxon>
        <taxon>Mucilaginibacter</taxon>
    </lineage>
</organism>
<reference evidence="3" key="2">
    <citation type="submission" date="2020-09" db="EMBL/GenBank/DDBJ databases">
        <authorList>
            <person name="Sun Q."/>
            <person name="Sedlacek I."/>
        </authorList>
    </citation>
    <scope>NUCLEOTIDE SEQUENCE</scope>
    <source>
        <strain evidence="3">CCM 8711</strain>
    </source>
</reference>
<evidence type="ECO:0000313" key="4">
    <source>
        <dbReference type="Proteomes" id="UP000662074"/>
    </source>
</evidence>
<keyword evidence="1" id="KW-0378">Hydrolase</keyword>
<accession>A0A917JAD3</accession>
<dbReference type="GO" id="GO:0006754">
    <property type="term" value="P:ATP biosynthetic process"/>
    <property type="evidence" value="ECO:0007669"/>
    <property type="project" value="TreeGrafter"/>
</dbReference>
<comment type="caution">
    <text evidence="3">The sequence shown here is derived from an EMBL/GenBank/DDBJ whole genome shotgun (WGS) entry which is preliminary data.</text>
</comment>